<reference evidence="1" key="1">
    <citation type="submission" date="2023-07" db="EMBL/GenBank/DDBJ databases">
        <title>Black Yeasts Isolated from many extreme environments.</title>
        <authorList>
            <person name="Coleine C."/>
            <person name="Stajich J.E."/>
            <person name="Selbmann L."/>
        </authorList>
    </citation>
    <scope>NUCLEOTIDE SEQUENCE</scope>
    <source>
        <strain evidence="1">CCFEE 5714</strain>
    </source>
</reference>
<evidence type="ECO:0000313" key="1">
    <source>
        <dbReference type="EMBL" id="KAK3711180.1"/>
    </source>
</evidence>
<name>A0ACC3N7X6_9PEZI</name>
<sequence length="528" mass="59179">MQIDKRYSINITDNLFRALKRLRGHLLSRTLWIDAICINQDDGSEKSSQVQMMGRIYKSATTVLVWLGEYSDPSSSDPWRMRRPHWKDARNSAGLNDRGRRFAIALNEALRDTEPRWHDRAWIVQEFVLSTETFLCFGPITIAYDKLHLMDLMLRLPQHLEYLDAFFQKTSDMVKLRYGVGGLQQSISEACLYTSTASCKDERDKVYSLLSLIDVKEAAIIGADYTESCPCQITFARATYAALVARNDFSILQLVSFKQLSAYSLPSWVVDFTLEQDPTDGQVHRHIARPVKWPFDGTDDELTPLAISPDTTLLTVTGIAFDLVDEVLSLATAKFAQTGPGAAKIAEDLIPFLLKLFQKRDSRPAWAKCSESLNELLEPGVLLMGGSRTQAGSVMKAAFIVWHDVASPAANGRDAAYVPFWRCGSDQKYQRADDTVGTELGWLMDYAAVSSGGANVFTTSKGLIGLAPSTVERTDRIVLLKNGKLPALLRLVGEHYLFRGFAWVHNANEEVQERLRYGISEAERLVLC</sequence>
<organism evidence="1 2">
    <name type="scientific">Vermiconidia calcicola</name>
    <dbReference type="NCBI Taxonomy" id="1690605"/>
    <lineage>
        <taxon>Eukaryota</taxon>
        <taxon>Fungi</taxon>
        <taxon>Dikarya</taxon>
        <taxon>Ascomycota</taxon>
        <taxon>Pezizomycotina</taxon>
        <taxon>Dothideomycetes</taxon>
        <taxon>Dothideomycetidae</taxon>
        <taxon>Mycosphaerellales</taxon>
        <taxon>Extremaceae</taxon>
        <taxon>Vermiconidia</taxon>
    </lineage>
</organism>
<dbReference type="Proteomes" id="UP001281147">
    <property type="component" value="Unassembled WGS sequence"/>
</dbReference>
<comment type="caution">
    <text evidence="1">The sequence shown here is derived from an EMBL/GenBank/DDBJ whole genome shotgun (WGS) entry which is preliminary data.</text>
</comment>
<protein>
    <submittedName>
        <fullName evidence="1">Uncharacterized protein</fullName>
    </submittedName>
</protein>
<evidence type="ECO:0000313" key="2">
    <source>
        <dbReference type="Proteomes" id="UP001281147"/>
    </source>
</evidence>
<accession>A0ACC3N7X6</accession>
<keyword evidence="2" id="KW-1185">Reference proteome</keyword>
<proteinExistence type="predicted"/>
<gene>
    <name evidence="1" type="ORF">LTR37_009773</name>
</gene>
<dbReference type="EMBL" id="JAUTXU010000078">
    <property type="protein sequence ID" value="KAK3711180.1"/>
    <property type="molecule type" value="Genomic_DNA"/>
</dbReference>